<reference evidence="9 10" key="1">
    <citation type="submission" date="2018-08" db="EMBL/GenBank/DDBJ databases">
        <title>Aphanomyces genome sequencing and annotation.</title>
        <authorList>
            <person name="Minardi D."/>
            <person name="Oidtmann B."/>
            <person name="Van Der Giezen M."/>
            <person name="Studholme D.J."/>
        </authorList>
    </citation>
    <scope>NUCLEOTIDE SEQUENCE [LARGE SCALE GENOMIC DNA]</scope>
    <source>
        <strain evidence="9 10">NJM0002</strain>
    </source>
</reference>
<dbReference type="GO" id="GO:0005737">
    <property type="term" value="C:cytoplasm"/>
    <property type="evidence" value="ECO:0007669"/>
    <property type="project" value="TreeGrafter"/>
</dbReference>
<dbReference type="Pfam" id="PF00632">
    <property type="entry name" value="HECT"/>
    <property type="match status" value="1"/>
</dbReference>
<dbReference type="SUPFAM" id="SSF56204">
    <property type="entry name" value="Hect, E3 ligase catalytic domain"/>
    <property type="match status" value="1"/>
</dbReference>
<dbReference type="GO" id="GO:0000209">
    <property type="term" value="P:protein polyubiquitination"/>
    <property type="evidence" value="ECO:0007669"/>
    <property type="project" value="TreeGrafter"/>
</dbReference>
<dbReference type="EMBL" id="QUSY01000296">
    <property type="protein sequence ID" value="RHY30596.1"/>
    <property type="molecule type" value="Genomic_DNA"/>
</dbReference>
<evidence type="ECO:0000259" key="8">
    <source>
        <dbReference type="PROSITE" id="PS50853"/>
    </source>
</evidence>
<keyword evidence="4" id="KW-0808">Transferase</keyword>
<sequence>MGAIASAGKRRVVERVHVVAGSEESEFDLDEEERRYDVLVVHGGMTCACSVKELQEQNKQVVTYVVENLFPYAPVSIKIQRLDSVAMADAPPAKEKRKMHTYLWITLDELVLKQQNVPLDTTVSYPLVVQWKESPGSIVDRFEVQYKHWKDLTSHKPWLVLVNALMPSNMTLDNLDCHTAFVFRAKCHNPAVLRRSFSWSYHVNKPTPPFAAIISNTFIHVGWSAAPDNGAPIMSYHLEMKAVVDENATFVQVYAGRDCGRFGECFHRDFDGSSAGYVVPGLAPKFVYIFRLKAVNAVGDTVWVESKPVRTKEFARPEVQELPSDGSTDRYEKQVSSNMSRFAQFTCQRTYDIPPEVLALRQKGGADAADESPEMIFRKKRFHFHRELRASVPSSTVPFDVSLARSTMFMDTVARFHRASKKELQLKPRVTFEGEGGIDSGDKGLLEIHPDADSADHLKLFRFLGKFLGKAIFDRQVVQLPLAPVLYKHLVGLSITTEDLVAMDPQFYKSLKWIEDNDVTDVLYETFSVTRANNVIVDLKENGRNVEVTEANKKEYVALMMQWRTEFAVRPQLDALLNGLHMLLPASLLHAFEWRELDLLLNGNPLIDVDMMRSNVQFQGGYDANAQVILWLWQALRTWDNPKRQQFLKFATGSPSIPLDGFDPPLTITKSDLEPTALPRSHTCFNQLVLPEYESLGILADKITFAMQNTESFELS</sequence>
<keyword evidence="10" id="KW-1185">Reference proteome</keyword>
<dbReference type="Gene3D" id="3.30.2160.10">
    <property type="entry name" value="Hect, E3 ligase catalytic domain"/>
    <property type="match status" value="1"/>
</dbReference>
<dbReference type="SMART" id="SM00119">
    <property type="entry name" value="HECTc"/>
    <property type="match status" value="1"/>
</dbReference>
<feature type="domain" description="HECT" evidence="7">
    <location>
        <begin position="432"/>
        <end position="716"/>
    </location>
</feature>
<dbReference type="PANTHER" id="PTHR11254">
    <property type="entry name" value="HECT DOMAIN UBIQUITIN-PROTEIN LIGASE"/>
    <property type="match status" value="1"/>
</dbReference>
<dbReference type="CDD" id="cd00078">
    <property type="entry name" value="HECTc"/>
    <property type="match status" value="1"/>
</dbReference>
<dbReference type="EC" id="2.3.2.26" evidence="3"/>
<dbReference type="PROSITE" id="PS50237">
    <property type="entry name" value="HECT"/>
    <property type="match status" value="1"/>
</dbReference>
<evidence type="ECO:0000256" key="2">
    <source>
        <dbReference type="ARBA" id="ARBA00004906"/>
    </source>
</evidence>
<name>A0A3R6YA04_9STRA</name>
<comment type="pathway">
    <text evidence="2">Protein modification; protein ubiquitination.</text>
</comment>
<comment type="catalytic activity">
    <reaction evidence="1">
        <text>S-ubiquitinyl-[E2 ubiquitin-conjugating enzyme]-L-cysteine + [acceptor protein]-L-lysine = [E2 ubiquitin-conjugating enzyme]-L-cysteine + N(6)-ubiquitinyl-[acceptor protein]-L-lysine.</text>
        <dbReference type="EC" id="2.3.2.26"/>
    </reaction>
</comment>
<dbReference type="GO" id="GO:0061630">
    <property type="term" value="F:ubiquitin protein ligase activity"/>
    <property type="evidence" value="ECO:0007669"/>
    <property type="project" value="UniProtKB-EC"/>
</dbReference>
<dbReference type="GO" id="GO:0006511">
    <property type="term" value="P:ubiquitin-dependent protein catabolic process"/>
    <property type="evidence" value="ECO:0007669"/>
    <property type="project" value="TreeGrafter"/>
</dbReference>
<dbReference type="InterPro" id="IPR050409">
    <property type="entry name" value="E3_ubiq-protein_ligase"/>
</dbReference>
<feature type="active site" description="Glycyl thioester intermediate" evidence="6">
    <location>
        <position position="684"/>
    </location>
</feature>
<dbReference type="SUPFAM" id="SSF49265">
    <property type="entry name" value="Fibronectin type III"/>
    <property type="match status" value="1"/>
</dbReference>
<dbReference type="Proteomes" id="UP000285060">
    <property type="component" value="Unassembled WGS sequence"/>
</dbReference>
<dbReference type="Gene3D" id="3.30.2410.10">
    <property type="entry name" value="Hect, E3 ligase catalytic domain"/>
    <property type="match status" value="1"/>
</dbReference>
<evidence type="ECO:0000256" key="3">
    <source>
        <dbReference type="ARBA" id="ARBA00012485"/>
    </source>
</evidence>
<accession>A0A3R6YA04</accession>
<proteinExistence type="predicted"/>
<dbReference type="InterPro" id="IPR003961">
    <property type="entry name" value="FN3_dom"/>
</dbReference>
<feature type="domain" description="Fibronectin type-III" evidence="8">
    <location>
        <begin position="205"/>
        <end position="314"/>
    </location>
</feature>
<dbReference type="CDD" id="cd00063">
    <property type="entry name" value="FN3"/>
    <property type="match status" value="1"/>
</dbReference>
<evidence type="ECO:0000256" key="1">
    <source>
        <dbReference type="ARBA" id="ARBA00000885"/>
    </source>
</evidence>
<evidence type="ECO:0000313" key="9">
    <source>
        <dbReference type="EMBL" id="RHY30596.1"/>
    </source>
</evidence>
<keyword evidence="5 6" id="KW-0833">Ubl conjugation pathway</keyword>
<dbReference type="Gene3D" id="2.60.40.10">
    <property type="entry name" value="Immunoglobulins"/>
    <property type="match status" value="1"/>
</dbReference>
<evidence type="ECO:0000313" key="10">
    <source>
        <dbReference type="Proteomes" id="UP000285060"/>
    </source>
</evidence>
<evidence type="ECO:0000256" key="6">
    <source>
        <dbReference type="PROSITE-ProRule" id="PRU00104"/>
    </source>
</evidence>
<dbReference type="AlphaFoldDB" id="A0A3R6YA04"/>
<dbReference type="PANTHER" id="PTHR11254:SF67">
    <property type="entry name" value="E3 UBIQUITIN-PROTEIN LIGASE HUWE1"/>
    <property type="match status" value="1"/>
</dbReference>
<protein>
    <recommendedName>
        <fullName evidence="3">HECT-type E3 ubiquitin transferase</fullName>
        <ecNumber evidence="3">2.3.2.26</ecNumber>
    </recommendedName>
</protein>
<dbReference type="InterPro" id="IPR013783">
    <property type="entry name" value="Ig-like_fold"/>
</dbReference>
<evidence type="ECO:0000259" key="7">
    <source>
        <dbReference type="PROSITE" id="PS50237"/>
    </source>
</evidence>
<gene>
    <name evidence="9" type="ORF">DYB32_004207</name>
</gene>
<dbReference type="VEuPathDB" id="FungiDB:H310_06849"/>
<dbReference type="InterPro" id="IPR035983">
    <property type="entry name" value="Hect_E3_ubiquitin_ligase"/>
</dbReference>
<dbReference type="InterPro" id="IPR036116">
    <property type="entry name" value="FN3_sf"/>
</dbReference>
<organism evidence="9 10">
    <name type="scientific">Aphanomyces invadans</name>
    <dbReference type="NCBI Taxonomy" id="157072"/>
    <lineage>
        <taxon>Eukaryota</taxon>
        <taxon>Sar</taxon>
        <taxon>Stramenopiles</taxon>
        <taxon>Oomycota</taxon>
        <taxon>Saprolegniomycetes</taxon>
        <taxon>Saprolegniales</taxon>
        <taxon>Verrucalvaceae</taxon>
        <taxon>Aphanomyces</taxon>
    </lineage>
</organism>
<dbReference type="InterPro" id="IPR000569">
    <property type="entry name" value="HECT_dom"/>
</dbReference>
<dbReference type="Gene3D" id="3.90.1750.10">
    <property type="entry name" value="Hect, E3 ligase catalytic domains"/>
    <property type="match status" value="1"/>
</dbReference>
<evidence type="ECO:0000256" key="4">
    <source>
        <dbReference type="ARBA" id="ARBA00022679"/>
    </source>
</evidence>
<dbReference type="PROSITE" id="PS50853">
    <property type="entry name" value="FN3"/>
    <property type="match status" value="1"/>
</dbReference>
<comment type="caution">
    <text evidence="9">The sequence shown here is derived from an EMBL/GenBank/DDBJ whole genome shotgun (WGS) entry which is preliminary data.</text>
</comment>
<evidence type="ECO:0000256" key="5">
    <source>
        <dbReference type="ARBA" id="ARBA00022786"/>
    </source>
</evidence>
<dbReference type="FunFam" id="3.30.2160.10:FF:000001">
    <property type="entry name" value="E3 ubiquitin-protein ligase NEDD4-like"/>
    <property type="match status" value="1"/>
</dbReference>